<accession>A0ABU0JUN4</accession>
<dbReference type="PANTHER" id="PTHR18964">
    <property type="entry name" value="ROK (REPRESSOR, ORF, KINASE) FAMILY"/>
    <property type="match status" value="1"/>
</dbReference>
<name>A0ABU0JUN4_HATLI</name>
<evidence type="ECO:0000256" key="1">
    <source>
        <dbReference type="ARBA" id="ARBA00006479"/>
    </source>
</evidence>
<dbReference type="PANTHER" id="PTHR18964:SF149">
    <property type="entry name" value="BIFUNCTIONAL UDP-N-ACETYLGLUCOSAMINE 2-EPIMERASE_N-ACETYLMANNOSAMINE KINASE"/>
    <property type="match status" value="1"/>
</dbReference>
<gene>
    <name evidence="2" type="ORF">QOZ93_002562</name>
</gene>
<dbReference type="EC" id="2.7.1.2" evidence="2"/>
<proteinExistence type="inferred from homology"/>
<organism evidence="2 3">
    <name type="scientific">Hathewaya limosa</name>
    <name type="common">Clostridium limosum</name>
    <dbReference type="NCBI Taxonomy" id="1536"/>
    <lineage>
        <taxon>Bacteria</taxon>
        <taxon>Bacillati</taxon>
        <taxon>Bacillota</taxon>
        <taxon>Clostridia</taxon>
        <taxon>Eubacteriales</taxon>
        <taxon>Clostridiaceae</taxon>
        <taxon>Hathewaya</taxon>
    </lineage>
</organism>
<evidence type="ECO:0000313" key="3">
    <source>
        <dbReference type="Proteomes" id="UP001224418"/>
    </source>
</evidence>
<dbReference type="InterPro" id="IPR043129">
    <property type="entry name" value="ATPase_NBD"/>
</dbReference>
<dbReference type="Pfam" id="PF00480">
    <property type="entry name" value="ROK"/>
    <property type="match status" value="1"/>
</dbReference>
<reference evidence="2 3" key="1">
    <citation type="submission" date="2023-07" db="EMBL/GenBank/DDBJ databases">
        <title>Genomic Encyclopedia of Type Strains, Phase IV (KMG-IV): sequencing the most valuable type-strain genomes for metagenomic binning, comparative biology and taxonomic classification.</title>
        <authorList>
            <person name="Goeker M."/>
        </authorList>
    </citation>
    <scope>NUCLEOTIDE SEQUENCE [LARGE SCALE GENOMIC DNA]</scope>
    <source>
        <strain evidence="2 3">DSM 1400</strain>
    </source>
</reference>
<keyword evidence="3" id="KW-1185">Reference proteome</keyword>
<dbReference type="GO" id="GO:0004340">
    <property type="term" value="F:glucokinase activity"/>
    <property type="evidence" value="ECO:0007669"/>
    <property type="project" value="UniProtKB-EC"/>
</dbReference>
<dbReference type="RefSeq" id="WP_307356985.1">
    <property type="nucleotide sequence ID" value="NZ_BAAACJ010000051.1"/>
</dbReference>
<comment type="caution">
    <text evidence="2">The sequence shown here is derived from an EMBL/GenBank/DDBJ whole genome shotgun (WGS) entry which is preliminary data.</text>
</comment>
<dbReference type="Gene3D" id="3.30.420.40">
    <property type="match status" value="2"/>
</dbReference>
<keyword evidence="2" id="KW-0808">Transferase</keyword>
<dbReference type="SUPFAM" id="SSF53067">
    <property type="entry name" value="Actin-like ATPase domain"/>
    <property type="match status" value="1"/>
</dbReference>
<sequence length="313" mass="33827">MYIGIDLGGTNIAAGIVEENGNIILKDYCKTRIEAGSKSIINDIKNLINNLIKKGGVKKSDFKAIGIGIPGVANKEGIVIRCINLKWRMVPLKKPLEEYFRIPVFIDNDATVAGIAEYAQGALKGYNNGLLLTLGTGIGAGIIIEGKPFSGGHGIGSEIGHMVVGENFYTCNCGLNGCIETFSSATGIIKYAEKLLNDGMKSLYLEEQIKENNGTLNAKIILAGLYVEDELCMTVYKRFLKYLVLALRNIINIIDPEVIAFGGGISNMGEKLIIDIRKELEKGYNKDLPIPRLVLAKTKNDAGIIGAALLGKF</sequence>
<dbReference type="Proteomes" id="UP001224418">
    <property type="component" value="Unassembled WGS sequence"/>
</dbReference>
<dbReference type="InterPro" id="IPR000600">
    <property type="entry name" value="ROK"/>
</dbReference>
<protein>
    <submittedName>
        <fullName evidence="2">Glucokinase</fullName>
        <ecNumber evidence="2">2.7.1.2</ecNumber>
    </submittedName>
</protein>
<dbReference type="EMBL" id="JAUSWN010000029">
    <property type="protein sequence ID" value="MDQ0480812.1"/>
    <property type="molecule type" value="Genomic_DNA"/>
</dbReference>
<comment type="similarity">
    <text evidence="1">Belongs to the ROK (NagC/XylR) family.</text>
</comment>
<evidence type="ECO:0000313" key="2">
    <source>
        <dbReference type="EMBL" id="MDQ0480812.1"/>
    </source>
</evidence>